<evidence type="ECO:0000313" key="1">
    <source>
        <dbReference type="EMBL" id="SDB90358.1"/>
    </source>
</evidence>
<keyword evidence="2" id="KW-1185">Reference proteome</keyword>
<dbReference type="SUPFAM" id="SSF51445">
    <property type="entry name" value="(Trans)glycosidases"/>
    <property type="match status" value="1"/>
</dbReference>
<sequence>MRAIEASSPQDGMPVFRTKGGASSFGNGVIALRWTFGNAQLTDFSLIDRTRGDALPIVAPFLLTFADGTTVGPTEARIVAPVREEALVPKVHASRLAERTAGRRVSFTLTDPQGRLKIQWSVEQRVHSRYLRMGIAVTALLRDEAIIVVSLLEARVAGAQFSGERNGTPIIAGNFYLGFEMPLAASHEGDGSVSFTLQRTLPLKRNRTLDYSAVAGVAADGQRRREFAAYLERERARPYRPFLHYNSWGDIGYLTPYTEDAALERIETIGGELHAARAVQIDSFLFDDGWDDLDGGWHFSKAFPHGFAALRAAARRYGAAPGVWLSPWGGYGAPKHERVRRGIVAGYEVIDGGFALSGPRYFQRFREVVMDLLMRDGVNQFKFDGTGNADRVFPGSLFDSDWDAAIQLIADIRAARPDTFINLSTGTHPSPFWLRDVDAIWRGGSDDGLAGSGTNRERWITYRDAQTYRNVVLRSPFFPVNSLMLHGIVYAQCNPRLNTSAGDAFANEVRSFFASGTQLQELYITPALLGASDWDELAAAARWARENADVLRDSHWIGGAPDEQAVYGWAAWAPHKACVTLRNPHRCTQRFAIDLRRHLELPAAVPGRFHSRTRWRTVACATTPAVMEADVPHEVQLAPFEVLTLELVPLAEGTPR</sequence>
<dbReference type="RefSeq" id="WP_091994286.1">
    <property type="nucleotide sequence ID" value="NZ_FMYQ01000002.1"/>
</dbReference>
<accession>A0A1G6H8D8</accession>
<organism evidence="1 2">
    <name type="scientific">Paraburkholderia lycopersici</name>
    <dbReference type="NCBI Taxonomy" id="416944"/>
    <lineage>
        <taxon>Bacteria</taxon>
        <taxon>Pseudomonadati</taxon>
        <taxon>Pseudomonadota</taxon>
        <taxon>Betaproteobacteria</taxon>
        <taxon>Burkholderiales</taxon>
        <taxon>Burkholderiaceae</taxon>
        <taxon>Paraburkholderia</taxon>
    </lineage>
</organism>
<dbReference type="EMBL" id="FMYQ01000002">
    <property type="protein sequence ID" value="SDB90358.1"/>
    <property type="molecule type" value="Genomic_DNA"/>
</dbReference>
<gene>
    <name evidence="1" type="ORF">SAMN05421548_10235</name>
</gene>
<dbReference type="InterPro" id="IPR013785">
    <property type="entry name" value="Aldolase_TIM"/>
</dbReference>
<proteinExistence type="predicted"/>
<protein>
    <recommendedName>
        <fullName evidence="3">Enterotoxin</fullName>
    </recommendedName>
</protein>
<evidence type="ECO:0000313" key="2">
    <source>
        <dbReference type="Proteomes" id="UP000198908"/>
    </source>
</evidence>
<dbReference type="STRING" id="416944.SAMN05421548_10235"/>
<dbReference type="InterPro" id="IPR017853">
    <property type="entry name" value="GH"/>
</dbReference>
<name>A0A1G6H8D8_9BURK</name>
<reference evidence="2" key="1">
    <citation type="submission" date="2016-09" db="EMBL/GenBank/DDBJ databases">
        <authorList>
            <person name="Varghese N."/>
            <person name="Submissions S."/>
        </authorList>
    </citation>
    <scope>NUCLEOTIDE SEQUENCE [LARGE SCALE GENOMIC DNA]</scope>
    <source>
        <strain evidence="2">TNe-862</strain>
    </source>
</reference>
<dbReference type="AlphaFoldDB" id="A0A1G6H8D8"/>
<dbReference type="Proteomes" id="UP000198908">
    <property type="component" value="Unassembled WGS sequence"/>
</dbReference>
<dbReference type="Gene3D" id="3.20.20.70">
    <property type="entry name" value="Aldolase class I"/>
    <property type="match status" value="1"/>
</dbReference>
<dbReference type="OrthoDB" id="3183911at2"/>
<evidence type="ECO:0008006" key="3">
    <source>
        <dbReference type="Google" id="ProtNLM"/>
    </source>
</evidence>